<name>A0A6G0Y002_APHCR</name>
<dbReference type="AlphaFoldDB" id="A0A6G0Y002"/>
<organism evidence="1 2">
    <name type="scientific">Aphis craccivora</name>
    <name type="common">Cowpea aphid</name>
    <dbReference type="NCBI Taxonomy" id="307492"/>
    <lineage>
        <taxon>Eukaryota</taxon>
        <taxon>Metazoa</taxon>
        <taxon>Ecdysozoa</taxon>
        <taxon>Arthropoda</taxon>
        <taxon>Hexapoda</taxon>
        <taxon>Insecta</taxon>
        <taxon>Pterygota</taxon>
        <taxon>Neoptera</taxon>
        <taxon>Paraneoptera</taxon>
        <taxon>Hemiptera</taxon>
        <taxon>Sternorrhyncha</taxon>
        <taxon>Aphidomorpha</taxon>
        <taxon>Aphidoidea</taxon>
        <taxon>Aphididae</taxon>
        <taxon>Aphidini</taxon>
        <taxon>Aphis</taxon>
        <taxon>Aphis</taxon>
    </lineage>
</organism>
<keyword evidence="2" id="KW-1185">Reference proteome</keyword>
<evidence type="ECO:0000313" key="1">
    <source>
        <dbReference type="EMBL" id="KAF0746396.1"/>
    </source>
</evidence>
<accession>A0A6G0Y002</accession>
<dbReference type="PANTHER" id="PTHR45749">
    <property type="match status" value="1"/>
</dbReference>
<dbReference type="EMBL" id="VUJU01007229">
    <property type="protein sequence ID" value="KAF0746396.1"/>
    <property type="molecule type" value="Genomic_DNA"/>
</dbReference>
<sequence>MEINVTKEYDNTIKSGIIDEDIKSKVTDFNLENDQIDHLNLDIDIIKDPAKWPVINDKIKLLLVKNNPIQINLNYYPLDDSKSKFSNIHYFKTLPNGEKLKRTCLIYSESSDSVYCSCCKLFKKDTSSLSKQGTRDWKNISQILKQHDNSLNHKIAYKDWKTLHTRMKQGKTIDDENQVLIRKETKYWKDIIERIISVIQTLGTQNLALRGSSDKLYEFDNGNFLKFIELLGKFDCVTKEHITRITYQDMDTHYPLSR</sequence>
<protein>
    <submittedName>
        <fullName evidence="1">Zinc finger MYM-type protein 1-like</fullName>
    </submittedName>
</protein>
<comment type="caution">
    <text evidence="1">The sequence shown here is derived from an EMBL/GenBank/DDBJ whole genome shotgun (WGS) entry which is preliminary data.</text>
</comment>
<evidence type="ECO:0000313" key="2">
    <source>
        <dbReference type="Proteomes" id="UP000478052"/>
    </source>
</evidence>
<proteinExistence type="predicted"/>
<dbReference type="OrthoDB" id="6628209at2759"/>
<gene>
    <name evidence="1" type="ORF">FWK35_00020516</name>
</gene>
<reference evidence="1 2" key="1">
    <citation type="submission" date="2019-08" db="EMBL/GenBank/DDBJ databases">
        <title>Whole genome of Aphis craccivora.</title>
        <authorList>
            <person name="Voronova N.V."/>
            <person name="Shulinski R.S."/>
            <person name="Bandarenka Y.V."/>
            <person name="Zhorov D.G."/>
            <person name="Warner D."/>
        </authorList>
    </citation>
    <scope>NUCLEOTIDE SEQUENCE [LARGE SCALE GENOMIC DNA]</scope>
    <source>
        <strain evidence="1">180601</strain>
        <tissue evidence="1">Whole Body</tissue>
    </source>
</reference>
<dbReference type="Proteomes" id="UP000478052">
    <property type="component" value="Unassembled WGS sequence"/>
</dbReference>
<dbReference type="PANTHER" id="PTHR45749:SF32">
    <property type="entry name" value="ZINC FINGER MYM-TYPE PROTEIN 1-LIKE"/>
    <property type="match status" value="1"/>
</dbReference>